<evidence type="ECO:0000256" key="5">
    <source>
        <dbReference type="ARBA" id="ARBA00022737"/>
    </source>
</evidence>
<dbReference type="GO" id="GO:0006635">
    <property type="term" value="P:fatty acid beta-oxidation"/>
    <property type="evidence" value="ECO:0007669"/>
    <property type="project" value="EnsemblFungi"/>
</dbReference>
<dbReference type="AlphaFoldDB" id="A0A139A508"/>
<comment type="similarity">
    <text evidence="2 10">Belongs to the mitochondrial carrier (TC 2.A.29) family.</text>
</comment>
<dbReference type="PANTHER" id="PTHR45939:SF1">
    <property type="entry name" value="MITOCHONDRIAL THIAMINE PYROPHOSPHATE CARRIER 1-RELATED"/>
    <property type="match status" value="1"/>
</dbReference>
<keyword evidence="4 9" id="KW-0812">Transmembrane</keyword>
<dbReference type="SUPFAM" id="SSF103506">
    <property type="entry name" value="Mitochondrial carrier"/>
    <property type="match status" value="1"/>
</dbReference>
<feature type="repeat" description="Solcar" evidence="9">
    <location>
        <begin position="202"/>
        <end position="301"/>
    </location>
</feature>
<comment type="subcellular location">
    <subcellularLocation>
        <location evidence="1">Mitochondrion membrane</location>
        <topology evidence="1">Multi-pass membrane protein</topology>
    </subcellularLocation>
</comment>
<evidence type="ECO:0000256" key="11">
    <source>
        <dbReference type="SAM" id="Phobius"/>
    </source>
</evidence>
<dbReference type="OrthoDB" id="446044at2759"/>
<dbReference type="GO" id="GO:0007031">
    <property type="term" value="P:peroxisome organization"/>
    <property type="evidence" value="ECO:0007669"/>
    <property type="project" value="EnsemblFungi"/>
</dbReference>
<evidence type="ECO:0000256" key="3">
    <source>
        <dbReference type="ARBA" id="ARBA00022448"/>
    </source>
</evidence>
<dbReference type="EMBL" id="KQ965794">
    <property type="protein sequence ID" value="KXS11902.1"/>
    <property type="molecule type" value="Genomic_DNA"/>
</dbReference>
<evidence type="ECO:0000256" key="7">
    <source>
        <dbReference type="ARBA" id="ARBA00023128"/>
    </source>
</evidence>
<dbReference type="InterPro" id="IPR002067">
    <property type="entry name" value="MCP"/>
</dbReference>
<dbReference type="OMA" id="PLEMINT"/>
<feature type="transmembrane region" description="Helical" evidence="11">
    <location>
        <begin position="207"/>
        <end position="228"/>
    </location>
</feature>
<keyword evidence="8 9" id="KW-0472">Membrane</keyword>
<evidence type="ECO:0000256" key="2">
    <source>
        <dbReference type="ARBA" id="ARBA00006375"/>
    </source>
</evidence>
<sequence length="321" mass="35724">MAKLSPFGDAVAGSAGAAFANTLVYPLDVIKTRLQVQTKHMAHLASHQQYNSAWDAFWKIVEQEGISGLYVGLTGGIFGTVAQNFAYFYWYSLIRGSYQKKNPGPLGTFTELALGAIAGAFSQLFTLPIAVVNTRQQTASKKEKRTFFQTMREVVREDGYQGLWKGLTPSLILTVNPAITYGVFERLKTYLLTTRPRAGNALGSGEIFLIGAISKTLATVVTFPYILAKVKLQWKPSKELLESSTKEQIEKLRYKSSLDVLRKVYESDGITGWYKGMKAQIYKAVLNQAILFVTKEQFTLYILALFQLISKLQANAKQVKA</sequence>
<evidence type="ECO:0000256" key="1">
    <source>
        <dbReference type="ARBA" id="ARBA00004225"/>
    </source>
</evidence>
<dbReference type="InterPro" id="IPR052217">
    <property type="entry name" value="Mito/Peroxisomal_Carrier"/>
</dbReference>
<evidence type="ECO:0000313" key="12">
    <source>
        <dbReference type="EMBL" id="KXS11902.1"/>
    </source>
</evidence>
<feature type="repeat" description="Solcar" evidence="9">
    <location>
        <begin position="4"/>
        <end position="97"/>
    </location>
</feature>
<evidence type="ECO:0000256" key="9">
    <source>
        <dbReference type="PROSITE-ProRule" id="PRU00282"/>
    </source>
</evidence>
<feature type="transmembrane region" description="Helical" evidence="11">
    <location>
        <begin position="69"/>
        <end position="92"/>
    </location>
</feature>
<keyword evidence="3 10" id="KW-0813">Transport</keyword>
<dbReference type="GO" id="GO:0015867">
    <property type="term" value="P:ATP transport"/>
    <property type="evidence" value="ECO:0007669"/>
    <property type="project" value="EnsemblFungi"/>
</dbReference>
<keyword evidence="7" id="KW-0496">Mitochondrion</keyword>
<evidence type="ECO:0000313" key="13">
    <source>
        <dbReference type="Proteomes" id="UP000070544"/>
    </source>
</evidence>
<dbReference type="PRINTS" id="PR00926">
    <property type="entry name" value="MITOCARRIER"/>
</dbReference>
<organism evidence="12 13">
    <name type="scientific">Gonapodya prolifera (strain JEL478)</name>
    <name type="common">Monoblepharis prolifera</name>
    <dbReference type="NCBI Taxonomy" id="1344416"/>
    <lineage>
        <taxon>Eukaryota</taxon>
        <taxon>Fungi</taxon>
        <taxon>Fungi incertae sedis</taxon>
        <taxon>Chytridiomycota</taxon>
        <taxon>Chytridiomycota incertae sedis</taxon>
        <taxon>Monoblepharidomycetes</taxon>
        <taxon>Monoblepharidales</taxon>
        <taxon>Gonapodyaceae</taxon>
        <taxon>Gonapodya</taxon>
    </lineage>
</organism>
<dbReference type="STRING" id="1344416.A0A139A508"/>
<protein>
    <submittedName>
        <fullName evidence="12">Peroxisomal adenine nucleotide transporter 1</fullName>
    </submittedName>
</protein>
<feature type="repeat" description="Solcar" evidence="9">
    <location>
        <begin position="106"/>
        <end position="190"/>
    </location>
</feature>
<dbReference type="GO" id="GO:0015217">
    <property type="term" value="F:ADP transmembrane transporter activity"/>
    <property type="evidence" value="ECO:0007669"/>
    <property type="project" value="TreeGrafter"/>
</dbReference>
<evidence type="ECO:0000256" key="8">
    <source>
        <dbReference type="ARBA" id="ARBA00023136"/>
    </source>
</evidence>
<evidence type="ECO:0000256" key="6">
    <source>
        <dbReference type="ARBA" id="ARBA00022989"/>
    </source>
</evidence>
<accession>A0A139A508</accession>
<proteinExistence type="inferred from homology"/>
<dbReference type="PANTHER" id="PTHR45939">
    <property type="entry name" value="PEROXISOMAL MEMBRANE PROTEIN PMP34-RELATED"/>
    <property type="match status" value="1"/>
</dbReference>
<feature type="transmembrane region" description="Helical" evidence="11">
    <location>
        <begin position="112"/>
        <end position="132"/>
    </location>
</feature>
<keyword evidence="5" id="KW-0677">Repeat</keyword>
<dbReference type="InterPro" id="IPR023395">
    <property type="entry name" value="MCP_dom_sf"/>
</dbReference>
<reference evidence="12 13" key="1">
    <citation type="journal article" date="2015" name="Genome Biol. Evol.">
        <title>Phylogenomic analyses indicate that early fungi evolved digesting cell walls of algal ancestors of land plants.</title>
        <authorList>
            <person name="Chang Y."/>
            <person name="Wang S."/>
            <person name="Sekimoto S."/>
            <person name="Aerts A.L."/>
            <person name="Choi C."/>
            <person name="Clum A."/>
            <person name="LaButti K.M."/>
            <person name="Lindquist E.A."/>
            <person name="Yee Ngan C."/>
            <person name="Ohm R.A."/>
            <person name="Salamov A.A."/>
            <person name="Grigoriev I.V."/>
            <person name="Spatafora J.W."/>
            <person name="Berbee M.L."/>
        </authorList>
    </citation>
    <scope>NUCLEOTIDE SEQUENCE [LARGE SCALE GENOMIC DNA]</scope>
    <source>
        <strain evidence="12 13">JEL478</strain>
    </source>
</reference>
<evidence type="ECO:0000256" key="10">
    <source>
        <dbReference type="RuleBase" id="RU000488"/>
    </source>
</evidence>
<dbReference type="Pfam" id="PF00153">
    <property type="entry name" value="Mito_carr"/>
    <property type="match status" value="3"/>
</dbReference>
<dbReference type="Gene3D" id="1.50.40.10">
    <property type="entry name" value="Mitochondrial carrier domain"/>
    <property type="match status" value="1"/>
</dbReference>
<dbReference type="PROSITE" id="PS50920">
    <property type="entry name" value="SOLCAR"/>
    <property type="match status" value="3"/>
</dbReference>
<dbReference type="GO" id="GO:0031966">
    <property type="term" value="C:mitochondrial membrane"/>
    <property type="evidence" value="ECO:0007669"/>
    <property type="project" value="UniProtKB-SubCell"/>
</dbReference>
<keyword evidence="13" id="KW-1185">Reference proteome</keyword>
<dbReference type="Proteomes" id="UP000070544">
    <property type="component" value="Unassembled WGS sequence"/>
</dbReference>
<dbReference type="GO" id="GO:0005778">
    <property type="term" value="C:peroxisomal membrane"/>
    <property type="evidence" value="ECO:0007669"/>
    <property type="project" value="EnsemblFungi"/>
</dbReference>
<gene>
    <name evidence="12" type="ORF">M427DRAFT_60042</name>
</gene>
<feature type="transmembrane region" description="Helical" evidence="11">
    <location>
        <begin position="166"/>
        <end position="184"/>
    </location>
</feature>
<keyword evidence="6 11" id="KW-1133">Transmembrane helix</keyword>
<name>A0A139A508_GONPJ</name>
<evidence type="ECO:0000256" key="4">
    <source>
        <dbReference type="ARBA" id="ARBA00022692"/>
    </source>
</evidence>
<dbReference type="InterPro" id="IPR018108">
    <property type="entry name" value="MCP_transmembrane"/>
</dbReference>